<sequence>MAEASHALVRHLPVAAKGLCYGRLDLPAEDDDAAAVLAALRGFPARHLVCSPARRCRSLAAAVGAALALPVRRDPRLQELDFGAWEGLPWNDVPRASLDEWAANPWGFAPPGGESGAALVARVRAFRAGLPRRTVIVAHGGPLKVLRCLLEKRPVDLLAPAQPPGSVCLISPAG</sequence>
<evidence type="ECO:0000313" key="1">
    <source>
        <dbReference type="EMBL" id="MCI0757074.1"/>
    </source>
</evidence>
<proteinExistence type="predicted"/>
<keyword evidence="2" id="KW-1185">Reference proteome</keyword>
<dbReference type="Gene3D" id="3.40.50.1240">
    <property type="entry name" value="Phosphoglycerate mutase-like"/>
    <property type="match status" value="1"/>
</dbReference>
<evidence type="ECO:0000313" key="2">
    <source>
        <dbReference type="Proteomes" id="UP001201985"/>
    </source>
</evidence>
<protein>
    <submittedName>
        <fullName evidence="1">Histidine phosphatase family protein</fullName>
    </submittedName>
</protein>
<dbReference type="Pfam" id="PF00300">
    <property type="entry name" value="His_Phos_1"/>
    <property type="match status" value="1"/>
</dbReference>
<dbReference type="Proteomes" id="UP001201985">
    <property type="component" value="Unassembled WGS sequence"/>
</dbReference>
<dbReference type="EMBL" id="JALBUU010000125">
    <property type="protein sequence ID" value="MCI0757074.1"/>
    <property type="molecule type" value="Genomic_DNA"/>
</dbReference>
<dbReference type="RefSeq" id="WP_238384271.1">
    <property type="nucleotide sequence ID" value="NZ_JALBUU010000125.1"/>
</dbReference>
<dbReference type="InterPro" id="IPR013078">
    <property type="entry name" value="His_Pase_superF_clade-1"/>
</dbReference>
<name>A0ABS9WEK9_9PROT</name>
<dbReference type="SUPFAM" id="SSF53254">
    <property type="entry name" value="Phosphoglycerate mutase-like"/>
    <property type="match status" value="1"/>
</dbReference>
<gene>
    <name evidence="1" type="ORF">MON41_25920</name>
</gene>
<reference evidence="1 2" key="1">
    <citation type="submission" date="2022-03" db="EMBL/GenBank/DDBJ databases">
        <title>Complete genome analysis of Roseomonas KG 17.1 : a prolific producer of plant growth promoters.</title>
        <authorList>
            <person name="Saadouli I."/>
            <person name="Najjari A."/>
            <person name="Mosbah A."/>
            <person name="Ouzari H.I."/>
        </authorList>
    </citation>
    <scope>NUCLEOTIDE SEQUENCE [LARGE SCALE GENOMIC DNA]</scope>
    <source>
        <strain evidence="1 2">KG17-1</strain>
    </source>
</reference>
<accession>A0ABS9WEK9</accession>
<comment type="caution">
    <text evidence="1">The sequence shown here is derived from an EMBL/GenBank/DDBJ whole genome shotgun (WGS) entry which is preliminary data.</text>
</comment>
<dbReference type="InterPro" id="IPR029033">
    <property type="entry name" value="His_PPase_superfam"/>
</dbReference>
<organism evidence="1 2">
    <name type="scientific">Teichococcus vastitatis</name>
    <dbReference type="NCBI Taxonomy" id="2307076"/>
    <lineage>
        <taxon>Bacteria</taxon>
        <taxon>Pseudomonadati</taxon>
        <taxon>Pseudomonadota</taxon>
        <taxon>Alphaproteobacteria</taxon>
        <taxon>Acetobacterales</taxon>
        <taxon>Roseomonadaceae</taxon>
        <taxon>Roseomonas</taxon>
    </lineage>
</organism>